<dbReference type="Proteomes" id="UP000182652">
    <property type="component" value="Unassembled WGS sequence"/>
</dbReference>
<evidence type="ECO:0000256" key="1">
    <source>
        <dbReference type="PIRSR" id="PIRSR600269-50"/>
    </source>
</evidence>
<feature type="region of interest" description="Disordered" evidence="4">
    <location>
        <begin position="428"/>
        <end position="456"/>
    </location>
</feature>
<dbReference type="STRING" id="156980.SAMN04489745_3046"/>
<evidence type="ECO:0000313" key="7">
    <source>
        <dbReference type="EMBL" id="SEC50765.1"/>
    </source>
</evidence>
<dbReference type="InterPro" id="IPR036460">
    <property type="entry name" value="Cu_amine_oxidase_C_sf"/>
</dbReference>
<feature type="active site" description="Proton acceptor" evidence="1">
    <location>
        <position position="123"/>
    </location>
</feature>
<feature type="region of interest" description="Disordered" evidence="4">
    <location>
        <begin position="336"/>
        <end position="356"/>
    </location>
</feature>
<keyword evidence="3" id="KW-0479">Metal-binding</keyword>
<dbReference type="SUPFAM" id="SSF49998">
    <property type="entry name" value="Amine oxidase catalytic domain"/>
    <property type="match status" value="1"/>
</dbReference>
<sequence length="456" mass="48444">MTRKTKLLLALAVAVLVFLGGWAGGTLAAPGRTASAEPAPASSPSAVADPGAPECGDGAKALTHRFPAGSSWTMCWSVDPQQGLTLTKVGYTAPGQKTLPVVQEISLSQLEVPYDTGVRTTKDITEHGFGGRNMKTLGSAECAGTRIAAVLPDFGTGAVGGSETREVLCTEEVDAGLGRRSEYTGSPVAQRGRSFEISTLSVVGWYEYLSLYSFGEDGSITPRLGATGDLSPADYSHDAEHGSPVGPGTAEAATSHNHNAVWRIHWGLPGSQSVQEYNADFTGQRGKDAAIVNGTFTPLATETQRLRDDRRWWRVLGGARNPDGHQVSYRIQLDQSDGYTPHSHGDHAGQTGPGSGDAAFGYDVAFTQFKDCERYATQNLSAGCPSSGIPQFVSGEKLDDVVSWVAVSYHHVPRDEDQSPMDVHWQGFSLQPRDAFSQNPLTPPERSTVNGKPAAK</sequence>
<dbReference type="Gene3D" id="2.70.98.20">
    <property type="entry name" value="Copper amine oxidase, catalytic domain"/>
    <property type="match status" value="1"/>
</dbReference>
<feature type="region of interest" description="Disordered" evidence="4">
    <location>
        <begin position="31"/>
        <end position="52"/>
    </location>
</feature>
<organism evidence="7 8">
    <name type="scientific">Arthrobacter woluwensis</name>
    <dbReference type="NCBI Taxonomy" id="156980"/>
    <lineage>
        <taxon>Bacteria</taxon>
        <taxon>Bacillati</taxon>
        <taxon>Actinomycetota</taxon>
        <taxon>Actinomycetes</taxon>
        <taxon>Micrococcales</taxon>
        <taxon>Micrococcaceae</taxon>
        <taxon>Arthrobacter</taxon>
    </lineage>
</organism>
<feature type="active site" description="Schiff-base intermediate with substrate; via topaquinone" evidence="1">
    <location>
        <position position="206"/>
    </location>
</feature>
<evidence type="ECO:0000256" key="3">
    <source>
        <dbReference type="RuleBase" id="RU000672"/>
    </source>
</evidence>
<keyword evidence="5" id="KW-0732">Signal</keyword>
<keyword evidence="3" id="KW-0560">Oxidoreductase</keyword>
<feature type="region of interest" description="Disordered" evidence="4">
    <location>
        <begin position="231"/>
        <end position="252"/>
    </location>
</feature>
<reference evidence="7 8" key="1">
    <citation type="submission" date="2016-10" db="EMBL/GenBank/DDBJ databases">
        <authorList>
            <person name="de Groot N.N."/>
        </authorList>
    </citation>
    <scope>NUCLEOTIDE SEQUENCE [LARGE SCALE GENOMIC DNA]</scope>
    <source>
        <strain evidence="7 8">DSM 10495</strain>
    </source>
</reference>
<dbReference type="AlphaFoldDB" id="A0A1H4T2Q9"/>
<comment type="cofactor">
    <cofactor evidence="3">
        <name>Cu cation</name>
        <dbReference type="ChEBI" id="CHEBI:23378"/>
    </cofactor>
    <text evidence="3">Contains 1 topaquinone per subunit.</text>
</comment>
<evidence type="ECO:0000313" key="8">
    <source>
        <dbReference type="Proteomes" id="UP000182652"/>
    </source>
</evidence>
<feature type="domain" description="Copper amine oxidase catalytic" evidence="6">
    <location>
        <begin position="71"/>
        <end position="441"/>
    </location>
</feature>
<dbReference type="GO" id="GO:0009308">
    <property type="term" value="P:amine metabolic process"/>
    <property type="evidence" value="ECO:0007669"/>
    <property type="project" value="UniProtKB-UniRule"/>
</dbReference>
<protein>
    <recommendedName>
        <fullName evidence="3">Amine oxidase</fullName>
        <ecNumber evidence="3">1.4.3.-</ecNumber>
    </recommendedName>
</protein>
<keyword evidence="3" id="KW-0186">Copper</keyword>
<feature type="compositionally biased region" description="Polar residues" evidence="4">
    <location>
        <begin position="436"/>
        <end position="450"/>
    </location>
</feature>
<dbReference type="PANTHER" id="PTHR10638">
    <property type="entry name" value="COPPER AMINE OXIDASE"/>
    <property type="match status" value="1"/>
</dbReference>
<dbReference type="GO" id="GO:0048038">
    <property type="term" value="F:quinone binding"/>
    <property type="evidence" value="ECO:0007669"/>
    <property type="project" value="InterPro"/>
</dbReference>
<proteinExistence type="inferred from homology"/>
<evidence type="ECO:0000256" key="2">
    <source>
        <dbReference type="PIRSR" id="PIRSR600269-51"/>
    </source>
</evidence>
<dbReference type="InterPro" id="IPR015798">
    <property type="entry name" value="Cu_amine_oxidase_C"/>
</dbReference>
<comment type="PTM">
    <text evidence="2 3">Topaquinone (TPQ) is generated by copper-dependent autoxidation of a specific tyrosyl residue.</text>
</comment>
<dbReference type="GO" id="GO:0005507">
    <property type="term" value="F:copper ion binding"/>
    <property type="evidence" value="ECO:0007669"/>
    <property type="project" value="InterPro"/>
</dbReference>
<evidence type="ECO:0000259" key="6">
    <source>
        <dbReference type="Pfam" id="PF01179"/>
    </source>
</evidence>
<feature type="modified residue" description="2',4',5'-topaquinone" evidence="2">
    <location>
        <position position="206"/>
    </location>
</feature>
<evidence type="ECO:0000256" key="5">
    <source>
        <dbReference type="SAM" id="SignalP"/>
    </source>
</evidence>
<name>A0A1H4T2Q9_9MICC</name>
<dbReference type="InterPro" id="IPR000269">
    <property type="entry name" value="Cu_amine_oxidase"/>
</dbReference>
<feature type="compositionally biased region" description="Low complexity" evidence="4">
    <location>
        <begin position="34"/>
        <end position="52"/>
    </location>
</feature>
<gene>
    <name evidence="7" type="ORF">SAMN04489745_3046</name>
</gene>
<keyword evidence="8" id="KW-1185">Reference proteome</keyword>
<evidence type="ECO:0000256" key="4">
    <source>
        <dbReference type="SAM" id="MobiDB-lite"/>
    </source>
</evidence>
<dbReference type="EMBL" id="FNSN01000003">
    <property type="protein sequence ID" value="SEC50765.1"/>
    <property type="molecule type" value="Genomic_DNA"/>
</dbReference>
<dbReference type="RefSeq" id="WP_066214280.1">
    <property type="nucleotide sequence ID" value="NZ_FNSN01000003.1"/>
</dbReference>
<dbReference type="GO" id="GO:0005886">
    <property type="term" value="C:plasma membrane"/>
    <property type="evidence" value="ECO:0007669"/>
    <property type="project" value="TreeGrafter"/>
</dbReference>
<feature type="chain" id="PRO_5010281862" description="Amine oxidase" evidence="5">
    <location>
        <begin position="29"/>
        <end position="456"/>
    </location>
</feature>
<dbReference type="PANTHER" id="PTHR10638:SF20">
    <property type="entry name" value="AMINE OXIDASE"/>
    <property type="match status" value="1"/>
</dbReference>
<dbReference type="Pfam" id="PF01179">
    <property type="entry name" value="Cu_amine_oxid"/>
    <property type="match status" value="1"/>
</dbReference>
<feature type="signal peptide" evidence="5">
    <location>
        <begin position="1"/>
        <end position="28"/>
    </location>
</feature>
<comment type="similarity">
    <text evidence="3">Belongs to the copper/topaquinone oxidase family.</text>
</comment>
<dbReference type="GO" id="GO:0008131">
    <property type="term" value="F:primary methylamine oxidase activity"/>
    <property type="evidence" value="ECO:0007669"/>
    <property type="project" value="InterPro"/>
</dbReference>
<accession>A0A1H4T2Q9</accession>
<keyword evidence="1 3" id="KW-0801">TPQ</keyword>
<dbReference type="EC" id="1.4.3.-" evidence="3"/>